<reference evidence="1 2" key="1">
    <citation type="submission" date="2021-06" db="EMBL/GenBank/DDBJ databases">
        <authorList>
            <person name="Jeong J.W."/>
        </authorList>
    </citation>
    <scope>NUCLEOTIDE SEQUENCE [LARGE SCALE GENOMIC DNA]</scope>
    <source>
        <strain evidence="1 2">MMS21-TAE1-1</strain>
    </source>
</reference>
<evidence type="ECO:0000313" key="1">
    <source>
        <dbReference type="EMBL" id="MBU8867838.1"/>
    </source>
</evidence>
<comment type="caution">
    <text evidence="1">The sequence shown here is derived from an EMBL/GenBank/DDBJ whole genome shotgun (WGS) entry which is preliminary data.</text>
</comment>
<evidence type="ECO:0000313" key="2">
    <source>
        <dbReference type="Proteomes" id="UP000824166"/>
    </source>
</evidence>
<gene>
    <name evidence="1" type="ORF">KSW38_16240</name>
</gene>
<dbReference type="EMBL" id="JAHOPC010000010">
    <property type="protein sequence ID" value="MBU8867838.1"/>
    <property type="molecule type" value="Genomic_DNA"/>
</dbReference>
<dbReference type="Proteomes" id="UP000824166">
    <property type="component" value="Unassembled WGS sequence"/>
</dbReference>
<protein>
    <submittedName>
        <fullName evidence="1">Uncharacterized protein</fullName>
    </submittedName>
</protein>
<accession>A0ABS6I7Y6</accession>
<sequence>MKNPRELFNAAGEALHRRLLNHDQPPSGQGRKPRENRGLLSGWVRQVPWKLLQQRRPGCRDRSPAAAPFHGQQSSVLTEDLPRWLAQALSEATVQELHCGVINAPVNWQELARKQPAEVQYFVGEVAGQFDELWAWANNEELQPSLAVNLVPEPGGLIGVWRFEFATTASAGQIKEATAIMARRTREPGDHEPFIEGTSNNYEDDKRARWTFYL</sequence>
<name>A0ABS6I7Y6_9MICC</name>
<organism evidence="1 2">
    <name type="scientific">Paenarthrobacter aromaticivorans</name>
    <dbReference type="NCBI Taxonomy" id="2849150"/>
    <lineage>
        <taxon>Bacteria</taxon>
        <taxon>Bacillati</taxon>
        <taxon>Actinomycetota</taxon>
        <taxon>Actinomycetes</taxon>
        <taxon>Micrococcales</taxon>
        <taxon>Micrococcaceae</taxon>
        <taxon>Paenarthrobacter</taxon>
    </lineage>
</organism>
<keyword evidence="2" id="KW-1185">Reference proteome</keyword>
<dbReference type="RefSeq" id="WP_216925957.1">
    <property type="nucleotide sequence ID" value="NZ_JAHOPC010000010.1"/>
</dbReference>
<proteinExistence type="predicted"/>